<name>A0A6A6P468_9PEZI</name>
<proteinExistence type="predicted"/>
<evidence type="ECO:0008006" key="3">
    <source>
        <dbReference type="Google" id="ProtNLM"/>
    </source>
</evidence>
<protein>
    <recommendedName>
        <fullName evidence="3">Glycosyltransferase family 31 protein</fullName>
    </recommendedName>
</protein>
<dbReference type="OrthoDB" id="414175at2759"/>
<evidence type="ECO:0000313" key="1">
    <source>
        <dbReference type="EMBL" id="KAF2458587.1"/>
    </source>
</evidence>
<dbReference type="AlphaFoldDB" id="A0A6A6P468"/>
<keyword evidence="2" id="KW-1185">Reference proteome</keyword>
<gene>
    <name evidence="1" type="ORF">BDY21DRAFT_206548</name>
</gene>
<dbReference type="EMBL" id="MU001677">
    <property type="protein sequence ID" value="KAF2458587.1"/>
    <property type="molecule type" value="Genomic_DNA"/>
</dbReference>
<dbReference type="Pfam" id="PF04646">
    <property type="entry name" value="DUF604"/>
    <property type="match status" value="1"/>
</dbReference>
<dbReference type="InterPro" id="IPR006740">
    <property type="entry name" value="DUF604"/>
</dbReference>
<accession>A0A6A6P468</accession>
<dbReference type="PANTHER" id="PTHR10811">
    <property type="entry name" value="FRINGE-RELATED"/>
    <property type="match status" value="1"/>
</dbReference>
<dbReference type="Gene3D" id="3.90.550.50">
    <property type="match status" value="1"/>
</dbReference>
<sequence>MPPLTNRWTVSVVAAFFIVTLLFASRDRQALLQTLHHQRPTTRPLPVPGSHPSGCAPSTSYLKEQLHMNSSIKYARAEMVVDFAESATVEKTLDATMPIFHMLDLDGGSSPDPYVPEPCPNPIRVTLPPSPRKTPDASHLIFGVATRADRLLESLDQFAHWAGHTSAKIVAIIEPAPEDVAAAVGSKAGALGLELEIEQSDDSFNDRYYQLTRAIFQRADKKTQWGIVIDDDTFFPSMAALVDYLAGYDASREHYIGGMTENFEQLKKHGIMAYGGGGVFLSKPLLARLESLYDTCYPHPEVLGDMRISNCVHSQTLTKLTAEPRLHQLDMRGDLSGWYESGREPRPLSLHHWKSWHAADVLVLAAADVVTGYEGLLRRWRFADGWWLTNGYSVVRYGRELPADDVSMERTWLDDGAFLHSLAPLRPKDEGKVSLRLEGVALSGEGEDTVASQFYVQWSTEGSQEVARVLEVVWRRARGSLERHTDNS</sequence>
<reference evidence="1" key="1">
    <citation type="journal article" date="2020" name="Stud. Mycol.">
        <title>101 Dothideomycetes genomes: a test case for predicting lifestyles and emergence of pathogens.</title>
        <authorList>
            <person name="Haridas S."/>
            <person name="Albert R."/>
            <person name="Binder M."/>
            <person name="Bloem J."/>
            <person name="Labutti K."/>
            <person name="Salamov A."/>
            <person name="Andreopoulos B."/>
            <person name="Baker S."/>
            <person name="Barry K."/>
            <person name="Bills G."/>
            <person name="Bluhm B."/>
            <person name="Cannon C."/>
            <person name="Castanera R."/>
            <person name="Culley D."/>
            <person name="Daum C."/>
            <person name="Ezra D."/>
            <person name="Gonzalez J."/>
            <person name="Henrissat B."/>
            <person name="Kuo A."/>
            <person name="Liang C."/>
            <person name="Lipzen A."/>
            <person name="Lutzoni F."/>
            <person name="Magnuson J."/>
            <person name="Mondo S."/>
            <person name="Nolan M."/>
            <person name="Ohm R."/>
            <person name="Pangilinan J."/>
            <person name="Park H.-J."/>
            <person name="Ramirez L."/>
            <person name="Alfaro M."/>
            <person name="Sun H."/>
            <person name="Tritt A."/>
            <person name="Yoshinaga Y."/>
            <person name="Zwiers L.-H."/>
            <person name="Turgeon B."/>
            <person name="Goodwin S."/>
            <person name="Spatafora J."/>
            <person name="Crous P."/>
            <person name="Grigoriev I."/>
        </authorList>
    </citation>
    <scope>NUCLEOTIDE SEQUENCE</scope>
    <source>
        <strain evidence="1">ATCC 16933</strain>
    </source>
</reference>
<evidence type="ECO:0000313" key="2">
    <source>
        <dbReference type="Proteomes" id="UP000799766"/>
    </source>
</evidence>
<organism evidence="1 2">
    <name type="scientific">Lineolata rhizophorae</name>
    <dbReference type="NCBI Taxonomy" id="578093"/>
    <lineage>
        <taxon>Eukaryota</taxon>
        <taxon>Fungi</taxon>
        <taxon>Dikarya</taxon>
        <taxon>Ascomycota</taxon>
        <taxon>Pezizomycotina</taxon>
        <taxon>Dothideomycetes</taxon>
        <taxon>Dothideomycetes incertae sedis</taxon>
        <taxon>Lineolatales</taxon>
        <taxon>Lineolataceae</taxon>
        <taxon>Lineolata</taxon>
    </lineage>
</organism>
<dbReference type="Proteomes" id="UP000799766">
    <property type="component" value="Unassembled WGS sequence"/>
</dbReference>